<dbReference type="PROSITE" id="PS00584">
    <property type="entry name" value="PFKB_KINASES_2"/>
    <property type="match status" value="1"/>
</dbReference>
<dbReference type="Pfam" id="PF00294">
    <property type="entry name" value="PfkB"/>
    <property type="match status" value="1"/>
</dbReference>
<dbReference type="InterPro" id="IPR002173">
    <property type="entry name" value="Carboh/pur_kinase_PfkB_CS"/>
</dbReference>
<evidence type="ECO:0000259" key="4">
    <source>
        <dbReference type="Pfam" id="PF00294"/>
    </source>
</evidence>
<evidence type="ECO:0000256" key="1">
    <source>
        <dbReference type="ARBA" id="ARBA00010688"/>
    </source>
</evidence>
<dbReference type="SUPFAM" id="SSF53613">
    <property type="entry name" value="Ribokinase-like"/>
    <property type="match status" value="1"/>
</dbReference>
<dbReference type="GO" id="GO:0042840">
    <property type="term" value="P:D-glucuronate catabolic process"/>
    <property type="evidence" value="ECO:0007669"/>
    <property type="project" value="TreeGrafter"/>
</dbReference>
<dbReference type="GO" id="GO:0019698">
    <property type="term" value="P:D-galacturonate catabolic process"/>
    <property type="evidence" value="ECO:0007669"/>
    <property type="project" value="TreeGrafter"/>
</dbReference>
<keyword evidence="2" id="KW-0808">Transferase</keyword>
<sequence>MKDFLSFGEPLVGLYPPQAASVADDVPLIKTWGGDTSNFAIGVSRLGHSVSYLTAVGDDPFGRGFLALWNKNGVDTSLITLDPKRRTGLYFVSFENKKHSFTYYREGSATSAISIENIAPNIADEFKILHLSGISLGISGSALETGIKLMDIFQRSNRKISFDINFRPALWPSAKQASHILSAAISGGVDYLEITDDEMLALGWGNTLEGLTSRFPAVGSILLKHGPKGASVYGEGNYFSVPAFEVEVKDTVGAGDSFDAGYLSATLDGAAPPEAARFAVATAALTCTGTGPLERMPYKKDVVLFLGASEK</sequence>
<dbReference type="InterPro" id="IPR050306">
    <property type="entry name" value="PfkB_Carbo_kinase"/>
</dbReference>
<dbReference type="Gene3D" id="3.40.1190.20">
    <property type="match status" value="1"/>
</dbReference>
<dbReference type="PANTHER" id="PTHR43085:SF15">
    <property type="entry name" value="2-DEHYDRO-3-DEOXYGLUCONOKINASE"/>
    <property type="match status" value="1"/>
</dbReference>
<organism evidence="5">
    <name type="scientific">uncultured spirochete</name>
    <dbReference type="NCBI Taxonomy" id="156406"/>
    <lineage>
        <taxon>Bacteria</taxon>
        <taxon>Pseudomonadati</taxon>
        <taxon>Spirochaetota</taxon>
        <taxon>Spirochaetia</taxon>
        <taxon>Spirochaetales</taxon>
        <taxon>environmental samples</taxon>
    </lineage>
</organism>
<dbReference type="PANTHER" id="PTHR43085">
    <property type="entry name" value="HEXOKINASE FAMILY MEMBER"/>
    <property type="match status" value="1"/>
</dbReference>
<protein>
    <submittedName>
        <fullName evidence="5">PfkB domain protein</fullName>
    </submittedName>
</protein>
<comment type="similarity">
    <text evidence="1">Belongs to the carbohydrate kinase PfkB family.</text>
</comment>
<dbReference type="GO" id="GO:0006974">
    <property type="term" value="P:DNA damage response"/>
    <property type="evidence" value="ECO:0007669"/>
    <property type="project" value="TreeGrafter"/>
</dbReference>
<gene>
    <name evidence="5" type="ORF">SPIRO4BDMA_40430</name>
</gene>
<evidence type="ECO:0000313" key="5">
    <source>
        <dbReference type="EMBL" id="SLM17861.1"/>
    </source>
</evidence>
<dbReference type="InterPro" id="IPR011611">
    <property type="entry name" value="PfkB_dom"/>
</dbReference>
<dbReference type="GO" id="GO:0005829">
    <property type="term" value="C:cytosol"/>
    <property type="evidence" value="ECO:0007669"/>
    <property type="project" value="TreeGrafter"/>
</dbReference>
<feature type="domain" description="Carbohydrate kinase PfkB" evidence="4">
    <location>
        <begin position="30"/>
        <end position="293"/>
    </location>
</feature>
<evidence type="ECO:0000256" key="2">
    <source>
        <dbReference type="ARBA" id="ARBA00022679"/>
    </source>
</evidence>
<dbReference type="GO" id="GO:0008673">
    <property type="term" value="F:2-dehydro-3-deoxygluconokinase activity"/>
    <property type="evidence" value="ECO:0007669"/>
    <property type="project" value="TreeGrafter"/>
</dbReference>
<dbReference type="InterPro" id="IPR029056">
    <property type="entry name" value="Ribokinase-like"/>
</dbReference>
<keyword evidence="3" id="KW-0418">Kinase</keyword>
<dbReference type="AlphaFoldDB" id="A0A3P3XNK1"/>
<dbReference type="EMBL" id="FWDO01000004">
    <property type="protein sequence ID" value="SLM17861.1"/>
    <property type="molecule type" value="Genomic_DNA"/>
</dbReference>
<dbReference type="CDD" id="cd01166">
    <property type="entry name" value="KdgK"/>
    <property type="match status" value="1"/>
</dbReference>
<accession>A0A3P3XNK1</accession>
<evidence type="ECO:0000256" key="3">
    <source>
        <dbReference type="ARBA" id="ARBA00022777"/>
    </source>
</evidence>
<name>A0A3P3XNK1_9SPIR</name>
<reference evidence="5" key="1">
    <citation type="submission" date="2017-02" db="EMBL/GenBank/DDBJ databases">
        <authorList>
            <person name="Regsiter A."/>
            <person name="William W."/>
        </authorList>
    </citation>
    <scope>NUCLEOTIDE SEQUENCE</scope>
    <source>
        <strain evidence="5">BdmA 4</strain>
    </source>
</reference>
<proteinExistence type="inferred from homology"/>